<feature type="transmembrane region" description="Helical" evidence="10">
    <location>
        <begin position="44"/>
        <end position="63"/>
    </location>
</feature>
<keyword evidence="8" id="KW-0407">Ion channel</keyword>
<sequence>MRNETELRDLNRQYIYQSRLSWRACLCVKMAFNFIAIFKSLTTANINIAGPLLALLVGFQILTDIQFSCPCSVGWNQVISVFIIGVPACLAPVIMLLFLELNAAHENSEESQEQDKSGTTQSKETKQSQKTCFVFLAPSVVWLCLCLIDGDYIACAATHWNGKYACDKELHSNCLNWCKPELNQGTNETELYNYTHKAINISKVLGYSLTLLFCIFTVICLKSDCCKHSNCWRGQDTEDPTNEESQNPTFPTASGKIQEPTSLTASGGKNKDSTEPTSRRQQDPTNHGTMTGSEDSTEKDAFLPNVI</sequence>
<evidence type="ECO:0000256" key="2">
    <source>
        <dbReference type="ARBA" id="ARBA00008497"/>
    </source>
</evidence>
<evidence type="ECO:0000256" key="9">
    <source>
        <dbReference type="SAM" id="MobiDB-lite"/>
    </source>
</evidence>
<dbReference type="PANTHER" id="PTHR32261">
    <property type="entry name" value="CALCIUM HOMEOSTASIS MODULATOR PROTEIN"/>
    <property type="match status" value="1"/>
</dbReference>
<dbReference type="InterPro" id="IPR029569">
    <property type="entry name" value="CALHM"/>
</dbReference>
<comment type="similarity">
    <text evidence="2">Belongs to the CALHM family.</text>
</comment>
<keyword evidence="3" id="KW-0813">Transport</keyword>
<organism evidence="11 12">
    <name type="scientific">Labeo rohita</name>
    <name type="common">Indian major carp</name>
    <name type="synonym">Cyprinus rohita</name>
    <dbReference type="NCBI Taxonomy" id="84645"/>
    <lineage>
        <taxon>Eukaryota</taxon>
        <taxon>Metazoa</taxon>
        <taxon>Chordata</taxon>
        <taxon>Craniata</taxon>
        <taxon>Vertebrata</taxon>
        <taxon>Euteleostomi</taxon>
        <taxon>Actinopterygii</taxon>
        <taxon>Neopterygii</taxon>
        <taxon>Teleostei</taxon>
        <taxon>Ostariophysi</taxon>
        <taxon>Cypriniformes</taxon>
        <taxon>Cyprinidae</taxon>
        <taxon>Labeoninae</taxon>
        <taxon>Labeonini</taxon>
        <taxon>Labeo</taxon>
    </lineage>
</organism>
<dbReference type="Pfam" id="PF14798">
    <property type="entry name" value="Ca_hom_mod"/>
    <property type="match status" value="1"/>
</dbReference>
<evidence type="ECO:0000256" key="3">
    <source>
        <dbReference type="ARBA" id="ARBA00022448"/>
    </source>
</evidence>
<name>A0ABQ8LIH4_LABRO</name>
<keyword evidence="6" id="KW-0406">Ion transport</keyword>
<keyword evidence="12" id="KW-1185">Reference proteome</keyword>
<feature type="transmembrane region" description="Helical" evidence="10">
    <location>
        <begin position="204"/>
        <end position="221"/>
    </location>
</feature>
<comment type="caution">
    <text evidence="11">The sequence shown here is derived from an EMBL/GenBank/DDBJ whole genome shotgun (WGS) entry which is preliminary data.</text>
</comment>
<feature type="compositionally biased region" description="Polar residues" evidence="9">
    <location>
        <begin position="283"/>
        <end position="294"/>
    </location>
</feature>
<feature type="compositionally biased region" description="Polar residues" evidence="9">
    <location>
        <begin position="243"/>
        <end position="252"/>
    </location>
</feature>
<evidence type="ECO:0000256" key="10">
    <source>
        <dbReference type="SAM" id="Phobius"/>
    </source>
</evidence>
<reference evidence="11 12" key="1">
    <citation type="submission" date="2022-01" db="EMBL/GenBank/DDBJ databases">
        <title>A high-quality chromosome-level genome assembly of rohu carp, Labeo rohita.</title>
        <authorList>
            <person name="Arick M.A. II"/>
            <person name="Hsu C.-Y."/>
            <person name="Magbanua Z."/>
            <person name="Pechanova O."/>
            <person name="Grover C."/>
            <person name="Miller E."/>
            <person name="Thrash A."/>
            <person name="Ezzel L."/>
            <person name="Alam S."/>
            <person name="Benzie J."/>
            <person name="Hamilton M."/>
            <person name="Karsi A."/>
            <person name="Lawrence M.L."/>
            <person name="Peterson D.G."/>
        </authorList>
    </citation>
    <scope>NUCLEOTIDE SEQUENCE [LARGE SCALE GENOMIC DNA]</scope>
    <source>
        <strain evidence="12">BAU-BD-2019</strain>
        <tissue evidence="11">Blood</tissue>
    </source>
</reference>
<keyword evidence="5 10" id="KW-1133">Transmembrane helix</keyword>
<evidence type="ECO:0000256" key="1">
    <source>
        <dbReference type="ARBA" id="ARBA00004141"/>
    </source>
</evidence>
<feature type="region of interest" description="Disordered" evidence="9">
    <location>
        <begin position="236"/>
        <end position="307"/>
    </location>
</feature>
<evidence type="ECO:0000256" key="6">
    <source>
        <dbReference type="ARBA" id="ARBA00023065"/>
    </source>
</evidence>
<protein>
    <submittedName>
        <fullName evidence="11">Calcium homeostasis modulator protein 1</fullName>
    </submittedName>
</protein>
<evidence type="ECO:0000256" key="8">
    <source>
        <dbReference type="ARBA" id="ARBA00023303"/>
    </source>
</evidence>
<evidence type="ECO:0000256" key="4">
    <source>
        <dbReference type="ARBA" id="ARBA00022692"/>
    </source>
</evidence>
<proteinExistence type="inferred from homology"/>
<dbReference type="EMBL" id="JACTAM010000022">
    <property type="protein sequence ID" value="KAI2650477.1"/>
    <property type="molecule type" value="Genomic_DNA"/>
</dbReference>
<gene>
    <name evidence="11" type="ORF">H4Q32_000476</name>
</gene>
<evidence type="ECO:0000256" key="7">
    <source>
        <dbReference type="ARBA" id="ARBA00023136"/>
    </source>
</evidence>
<evidence type="ECO:0000313" key="11">
    <source>
        <dbReference type="EMBL" id="KAI2650477.1"/>
    </source>
</evidence>
<feature type="compositionally biased region" description="Basic and acidic residues" evidence="9">
    <location>
        <begin position="269"/>
        <end position="282"/>
    </location>
</feature>
<feature type="transmembrane region" description="Helical" evidence="10">
    <location>
        <begin position="75"/>
        <end position="99"/>
    </location>
</feature>
<keyword evidence="7 10" id="KW-0472">Membrane</keyword>
<accession>A0ABQ8LIH4</accession>
<evidence type="ECO:0000313" key="12">
    <source>
        <dbReference type="Proteomes" id="UP000830375"/>
    </source>
</evidence>
<keyword evidence="4 10" id="KW-0812">Transmembrane</keyword>
<evidence type="ECO:0000256" key="5">
    <source>
        <dbReference type="ARBA" id="ARBA00022989"/>
    </source>
</evidence>
<comment type="subcellular location">
    <subcellularLocation>
        <location evidence="1">Membrane</location>
        <topology evidence="1">Multi-pass membrane protein</topology>
    </subcellularLocation>
</comment>
<dbReference type="PANTHER" id="PTHR32261:SF4">
    <property type="entry name" value="CALCIUM HOMEOSTASIS MODULATOR PROTEIN 6"/>
    <property type="match status" value="1"/>
</dbReference>
<dbReference type="Proteomes" id="UP000830375">
    <property type="component" value="Unassembled WGS sequence"/>
</dbReference>